<gene>
    <name evidence="2" type="ORF">OLEA9_A039248</name>
</gene>
<dbReference type="Proteomes" id="UP000594638">
    <property type="component" value="Unassembled WGS sequence"/>
</dbReference>
<dbReference type="AlphaFoldDB" id="A0A8S0RVW6"/>
<evidence type="ECO:0000313" key="2">
    <source>
        <dbReference type="EMBL" id="CAA2984158.1"/>
    </source>
</evidence>
<reference evidence="2 3" key="1">
    <citation type="submission" date="2019-12" db="EMBL/GenBank/DDBJ databases">
        <authorList>
            <person name="Alioto T."/>
            <person name="Alioto T."/>
            <person name="Gomez Garrido J."/>
        </authorList>
    </citation>
    <scope>NUCLEOTIDE SEQUENCE [LARGE SCALE GENOMIC DNA]</scope>
</reference>
<accession>A0A8S0RVW6</accession>
<evidence type="ECO:0000313" key="3">
    <source>
        <dbReference type="Proteomes" id="UP000594638"/>
    </source>
</evidence>
<organism evidence="2 3">
    <name type="scientific">Olea europaea subsp. europaea</name>
    <dbReference type="NCBI Taxonomy" id="158383"/>
    <lineage>
        <taxon>Eukaryota</taxon>
        <taxon>Viridiplantae</taxon>
        <taxon>Streptophyta</taxon>
        <taxon>Embryophyta</taxon>
        <taxon>Tracheophyta</taxon>
        <taxon>Spermatophyta</taxon>
        <taxon>Magnoliopsida</taxon>
        <taxon>eudicotyledons</taxon>
        <taxon>Gunneridae</taxon>
        <taxon>Pentapetalae</taxon>
        <taxon>asterids</taxon>
        <taxon>lamiids</taxon>
        <taxon>Lamiales</taxon>
        <taxon>Oleaceae</taxon>
        <taxon>Oleeae</taxon>
        <taxon>Olea</taxon>
    </lineage>
</organism>
<dbReference type="EMBL" id="CACTIH010003753">
    <property type="protein sequence ID" value="CAA2984158.1"/>
    <property type="molecule type" value="Genomic_DNA"/>
</dbReference>
<proteinExistence type="predicted"/>
<feature type="non-terminal residue" evidence="2">
    <location>
        <position position="1"/>
    </location>
</feature>
<name>A0A8S0RVW6_OLEEU</name>
<sequence length="94" mass="10206">LVAQHSHDDAAVSAGSAVLRSTGDDFDLPDCSQHRLRGRRATPQQLCRRSTLTSPAAVLFNDDGGLRKRDGREGEGEGEGEREMVERETEGGEK</sequence>
<feature type="compositionally biased region" description="Polar residues" evidence="1">
    <location>
        <begin position="42"/>
        <end position="54"/>
    </location>
</feature>
<feature type="region of interest" description="Disordered" evidence="1">
    <location>
        <begin position="1"/>
        <end position="94"/>
    </location>
</feature>
<evidence type="ECO:0000256" key="1">
    <source>
        <dbReference type="SAM" id="MobiDB-lite"/>
    </source>
</evidence>
<feature type="compositionally biased region" description="Basic and acidic residues" evidence="1">
    <location>
        <begin position="1"/>
        <end position="10"/>
    </location>
</feature>
<comment type="caution">
    <text evidence="2">The sequence shown here is derived from an EMBL/GenBank/DDBJ whole genome shotgun (WGS) entry which is preliminary data.</text>
</comment>
<feature type="compositionally biased region" description="Basic and acidic residues" evidence="1">
    <location>
        <begin position="64"/>
        <end position="94"/>
    </location>
</feature>
<protein>
    <submittedName>
        <fullName evidence="2">Uncharacterized protein</fullName>
    </submittedName>
</protein>
<keyword evidence="3" id="KW-1185">Reference proteome</keyword>